<gene>
    <name evidence="1" type="ORF">AVEN_208248_1</name>
</gene>
<evidence type="ECO:0000313" key="1">
    <source>
        <dbReference type="EMBL" id="GBN54589.1"/>
    </source>
</evidence>
<sequence length="103" mass="12354">MQFYRAITVQIRTVRPVKAWFKEHEDKIICLILLPHPLNSILLNHGSPFWRREFATDILLHHLNGTFDEEWFNTPLNAIRDFYNAIPRRIQAFIHSKGWPVLY</sequence>
<organism evidence="1 2">
    <name type="scientific">Araneus ventricosus</name>
    <name type="common">Orbweaver spider</name>
    <name type="synonym">Epeira ventricosa</name>
    <dbReference type="NCBI Taxonomy" id="182803"/>
    <lineage>
        <taxon>Eukaryota</taxon>
        <taxon>Metazoa</taxon>
        <taxon>Ecdysozoa</taxon>
        <taxon>Arthropoda</taxon>
        <taxon>Chelicerata</taxon>
        <taxon>Arachnida</taxon>
        <taxon>Araneae</taxon>
        <taxon>Araneomorphae</taxon>
        <taxon>Entelegynae</taxon>
        <taxon>Araneoidea</taxon>
        <taxon>Araneidae</taxon>
        <taxon>Araneus</taxon>
    </lineage>
</organism>
<accession>A0A4Y2PTR4</accession>
<evidence type="ECO:0000313" key="2">
    <source>
        <dbReference type="Proteomes" id="UP000499080"/>
    </source>
</evidence>
<name>A0A4Y2PTR4_ARAVE</name>
<dbReference type="Proteomes" id="UP000499080">
    <property type="component" value="Unassembled WGS sequence"/>
</dbReference>
<protein>
    <submittedName>
        <fullName evidence="1">Uncharacterized protein</fullName>
    </submittedName>
</protein>
<keyword evidence="2" id="KW-1185">Reference proteome</keyword>
<reference evidence="1 2" key="1">
    <citation type="journal article" date="2019" name="Sci. Rep.">
        <title>Orb-weaving spider Araneus ventricosus genome elucidates the spidroin gene catalogue.</title>
        <authorList>
            <person name="Kono N."/>
            <person name="Nakamura H."/>
            <person name="Ohtoshi R."/>
            <person name="Moran D.A.P."/>
            <person name="Shinohara A."/>
            <person name="Yoshida Y."/>
            <person name="Fujiwara M."/>
            <person name="Mori M."/>
            <person name="Tomita M."/>
            <person name="Arakawa K."/>
        </authorList>
    </citation>
    <scope>NUCLEOTIDE SEQUENCE [LARGE SCALE GENOMIC DNA]</scope>
</reference>
<dbReference type="AlphaFoldDB" id="A0A4Y2PTR4"/>
<comment type="caution">
    <text evidence="1">The sequence shown here is derived from an EMBL/GenBank/DDBJ whole genome shotgun (WGS) entry which is preliminary data.</text>
</comment>
<proteinExistence type="predicted"/>
<dbReference type="EMBL" id="BGPR01012105">
    <property type="protein sequence ID" value="GBN54589.1"/>
    <property type="molecule type" value="Genomic_DNA"/>
</dbReference>